<protein>
    <recommendedName>
        <fullName evidence="4">Beta-carotene 15,15'-monooxygenase</fullName>
    </recommendedName>
</protein>
<evidence type="ECO:0008006" key="4">
    <source>
        <dbReference type="Google" id="ProtNLM"/>
    </source>
</evidence>
<feature type="transmembrane region" description="Helical" evidence="1">
    <location>
        <begin position="42"/>
        <end position="64"/>
    </location>
</feature>
<proteinExistence type="predicted"/>
<dbReference type="InterPro" id="IPR045625">
    <property type="entry name" value="DUF6427"/>
</dbReference>
<name>A0A098LQB7_9FLAO</name>
<dbReference type="OrthoDB" id="1439867at2"/>
<dbReference type="PROSITE" id="PS51257">
    <property type="entry name" value="PROKAR_LIPOPROTEIN"/>
    <property type="match status" value="1"/>
</dbReference>
<dbReference type="AlphaFoldDB" id="A0A098LQB7"/>
<feature type="transmembrane region" description="Helical" evidence="1">
    <location>
        <begin position="239"/>
        <end position="258"/>
    </location>
</feature>
<sequence>MITRIFSKSKPINLIIVFFIIAIACTVSFFTIQNNTINLNAILNVSALFVGSCFAMLVLNFVSGKNSLTQTNNFEIVLYGLFLLMIPQTTASLKLILANIFLLFSLRRLISLRSQKEVKKKLFDAAFWMSVAALFYSWTVLFFILVPVTIFLYTDSKPRNWLIPLTAILAVLLIAYSVCFLMGYNLVYYVLDGFKISFDFSVYNTPRFLIGLTVLLSFGLWALLFYVKNINLKKKSFRPAFYIIICTLLLSFFILVIAPQKSGSEVLFMFAPLAIIISSYIEIIREKWFKEVFFAILFLTPIIVLFL</sequence>
<organism evidence="2 3">
    <name type="scientific">Jejuia pallidilutea</name>
    <dbReference type="NCBI Taxonomy" id="504487"/>
    <lineage>
        <taxon>Bacteria</taxon>
        <taxon>Pseudomonadati</taxon>
        <taxon>Bacteroidota</taxon>
        <taxon>Flavobacteriia</taxon>
        <taxon>Flavobacteriales</taxon>
        <taxon>Flavobacteriaceae</taxon>
        <taxon>Jejuia</taxon>
    </lineage>
</organism>
<feature type="transmembrane region" description="Helical" evidence="1">
    <location>
        <begin position="264"/>
        <end position="281"/>
    </location>
</feature>
<gene>
    <name evidence="2" type="ORF">JCM19538_2119</name>
</gene>
<keyword evidence="1" id="KW-0472">Membrane</keyword>
<feature type="transmembrane region" description="Helical" evidence="1">
    <location>
        <begin position="126"/>
        <end position="153"/>
    </location>
</feature>
<dbReference type="RefSeq" id="WP_045371627.1">
    <property type="nucleotide sequence ID" value="NZ_BBNY01000005.1"/>
</dbReference>
<evidence type="ECO:0000256" key="1">
    <source>
        <dbReference type="SAM" id="Phobius"/>
    </source>
</evidence>
<dbReference type="EMBL" id="BBNY01000005">
    <property type="protein sequence ID" value="GAL89130.1"/>
    <property type="molecule type" value="Genomic_DNA"/>
</dbReference>
<comment type="caution">
    <text evidence="2">The sequence shown here is derived from an EMBL/GenBank/DDBJ whole genome shotgun (WGS) entry which is preliminary data.</text>
</comment>
<keyword evidence="3" id="KW-1185">Reference proteome</keyword>
<feature type="transmembrane region" description="Helical" evidence="1">
    <location>
        <begin position="76"/>
        <end position="106"/>
    </location>
</feature>
<feature type="transmembrane region" description="Helical" evidence="1">
    <location>
        <begin position="288"/>
        <end position="306"/>
    </location>
</feature>
<reference evidence="3" key="1">
    <citation type="journal article" date="2014" name="Genome Announc.">
        <title>Draft Genome Sequence of Marine Flavobacterium Jejuia pallidilutea Strain 11shimoA1 and Pigmentation Mutants.</title>
        <authorList>
            <person name="Takatani N."/>
            <person name="Nakanishi M."/>
            <person name="Meirelles P."/>
            <person name="Mino S."/>
            <person name="Suda W."/>
            <person name="Oshima K."/>
            <person name="Hattori M."/>
            <person name="Ohkuma M."/>
            <person name="Hosokawa M."/>
            <person name="Miyashita K."/>
            <person name="Thompson F.L."/>
            <person name="Niwa A."/>
            <person name="Sawabe T."/>
            <person name="Sawabe T."/>
        </authorList>
    </citation>
    <scope>NUCLEOTIDE SEQUENCE [LARGE SCALE GENOMIC DNA]</scope>
    <source>
        <strain evidence="3">JCM 19538</strain>
    </source>
</reference>
<evidence type="ECO:0000313" key="3">
    <source>
        <dbReference type="Proteomes" id="UP000030184"/>
    </source>
</evidence>
<keyword evidence="1" id="KW-0812">Transmembrane</keyword>
<feature type="transmembrane region" description="Helical" evidence="1">
    <location>
        <begin position="12"/>
        <end position="30"/>
    </location>
</feature>
<feature type="transmembrane region" description="Helical" evidence="1">
    <location>
        <begin position="208"/>
        <end position="227"/>
    </location>
</feature>
<evidence type="ECO:0000313" key="2">
    <source>
        <dbReference type="EMBL" id="GAL89130.1"/>
    </source>
</evidence>
<feature type="transmembrane region" description="Helical" evidence="1">
    <location>
        <begin position="165"/>
        <end position="188"/>
    </location>
</feature>
<dbReference type="Proteomes" id="UP000030184">
    <property type="component" value="Unassembled WGS sequence"/>
</dbReference>
<keyword evidence="1" id="KW-1133">Transmembrane helix</keyword>
<dbReference type="Pfam" id="PF19992">
    <property type="entry name" value="DUF6427"/>
    <property type="match status" value="1"/>
</dbReference>
<accession>A0A098LQB7</accession>